<gene>
    <name evidence="2" type="ORF">E2I00_004233</name>
</gene>
<dbReference type="InterPro" id="IPR011990">
    <property type="entry name" value="TPR-like_helical_dom_sf"/>
</dbReference>
<evidence type="ECO:0000313" key="2">
    <source>
        <dbReference type="EMBL" id="KAB0397570.1"/>
    </source>
</evidence>
<evidence type="ECO:0000313" key="3">
    <source>
        <dbReference type="Proteomes" id="UP000437017"/>
    </source>
</evidence>
<organism evidence="2 3">
    <name type="scientific">Balaenoptera physalus</name>
    <name type="common">Fin whale</name>
    <name type="synonym">Balaena physalus</name>
    <dbReference type="NCBI Taxonomy" id="9770"/>
    <lineage>
        <taxon>Eukaryota</taxon>
        <taxon>Metazoa</taxon>
        <taxon>Chordata</taxon>
        <taxon>Craniata</taxon>
        <taxon>Vertebrata</taxon>
        <taxon>Euteleostomi</taxon>
        <taxon>Mammalia</taxon>
        <taxon>Eutheria</taxon>
        <taxon>Laurasiatheria</taxon>
        <taxon>Artiodactyla</taxon>
        <taxon>Whippomorpha</taxon>
        <taxon>Cetacea</taxon>
        <taxon>Mysticeti</taxon>
        <taxon>Balaenopteridae</taxon>
        <taxon>Balaenoptera</taxon>
    </lineage>
</organism>
<dbReference type="GO" id="GO:0036297">
    <property type="term" value="P:interstrand cross-link repair"/>
    <property type="evidence" value="ECO:0007669"/>
    <property type="project" value="InterPro"/>
</dbReference>
<comment type="caution">
    <text evidence="2">The sequence shown here is derived from an EMBL/GenBank/DDBJ whole genome shotgun (WGS) entry which is preliminary data.</text>
</comment>
<dbReference type="PANTHER" id="PTHR15254">
    <property type="entry name" value="FANCONI ANEMIA GROUP G PROTEIN FAMILY MEMBER"/>
    <property type="match status" value="1"/>
</dbReference>
<reference evidence="2 3" key="1">
    <citation type="journal article" date="2019" name="PLoS ONE">
        <title>Genomic analyses reveal an absence of contemporary introgressive admixture between fin whales and blue whales, despite known hybrids.</title>
        <authorList>
            <person name="Westbury M.V."/>
            <person name="Petersen B."/>
            <person name="Lorenzen E.D."/>
        </authorList>
    </citation>
    <scope>NUCLEOTIDE SEQUENCE [LARGE SCALE GENOMIC DNA]</scope>
    <source>
        <strain evidence="2">FinWhale-01</strain>
    </source>
</reference>
<dbReference type="InterPro" id="IPR019734">
    <property type="entry name" value="TPR_rpt"/>
</dbReference>
<keyword evidence="1" id="KW-0175">Coiled coil</keyword>
<dbReference type="InterPro" id="IPR039684">
    <property type="entry name" value="FANCG"/>
</dbReference>
<feature type="non-terminal residue" evidence="2">
    <location>
        <position position="1"/>
    </location>
</feature>
<evidence type="ECO:0000256" key="1">
    <source>
        <dbReference type="SAM" id="Coils"/>
    </source>
</evidence>
<dbReference type="EMBL" id="SGJD01001957">
    <property type="protein sequence ID" value="KAB0397570.1"/>
    <property type="molecule type" value="Genomic_DNA"/>
</dbReference>
<dbReference type="OrthoDB" id="6355951at2759"/>
<proteinExistence type="predicted"/>
<name>A0A643CBP5_BALPH</name>
<dbReference type="Gene3D" id="1.25.40.10">
    <property type="entry name" value="Tetratricopeptide repeat domain"/>
    <property type="match status" value="1"/>
</dbReference>
<dbReference type="GO" id="GO:0043240">
    <property type="term" value="C:Fanconi anaemia nuclear complex"/>
    <property type="evidence" value="ECO:0007669"/>
    <property type="project" value="InterPro"/>
</dbReference>
<feature type="coiled-coil region" evidence="1">
    <location>
        <begin position="357"/>
        <end position="387"/>
    </location>
</feature>
<dbReference type="Proteomes" id="UP000437017">
    <property type="component" value="Unassembled WGS sequence"/>
</dbReference>
<protein>
    <submittedName>
        <fullName evidence="2">Uncharacterized protein</fullName>
    </submittedName>
</protein>
<keyword evidence="3" id="KW-1185">Reference proteome</keyword>
<dbReference type="AlphaFoldDB" id="A0A643CBP5"/>
<dbReference type="PANTHER" id="PTHR15254:SF2">
    <property type="entry name" value="FANCONI ANEMIA GROUP G PROTEIN"/>
    <property type="match status" value="1"/>
</dbReference>
<sequence length="698" mass="76164">TTNRSRAFCRPGQSEARVEEAEVEFRPGGRVGRPGWNPEGSKGALAGCGSVRASPLSVGRRRGQAYPSAAPFRCLGPASAAMAHRTPPGSSASHASCLDLWREKNDQLVQQAKVAQDSGLSARRQQLAQDALEGLRGLLHSLQGLPAAVSVLPLELTVICNFITLRASLAQGFTEDLAQDIQQGLERVLETQEQLKARLEHGLRGLWDSVLHVSSLLPELLPALHHLAGLQAALWLSTDRLGDLTLLLQTLNVSQSGASEDLLLLLKTWRPPAEESDAPLTLQDAQDLRGLQELITGNLPRALSSLHEAASGLCPRPVLVQVYTALGTCLRKMGSPQRALLYLVAALKGESTWGPPLLEASRLYRQLENTAAEIECLELLVEALSVAHIPEAPQLLIEVELLLPRPDPASPLHCGTQSQAKYLLASRCLQTGRAENAAEHYLDLLALLLDGSEPKFSPPPCPPGPCVPEVFLEAAAALIQAGRAQDALTVCEELLSRMSSLLPKRPRLWEDARRGTKELPHCSPWVSATYLLQGQAWVQLGAQKEAISEFSRCLELLFQATPKDKEQGPASSCEQGCTSDVALQQLQAAALISRGLEWVASGQDTKALQDFLLSVQVCPGMYMCKTSAMHRCTLRRLDRRDEATALWQRLEAQTELPQENAAWSLPLYLETCLGWIHPPDRETLLEEFRTSLLETRDL</sequence>
<accession>A0A643CBP5</accession>
<dbReference type="SUPFAM" id="SSF48452">
    <property type="entry name" value="TPR-like"/>
    <property type="match status" value="1"/>
</dbReference>
<dbReference type="SMART" id="SM00028">
    <property type="entry name" value="TPR"/>
    <property type="match status" value="4"/>
</dbReference>